<evidence type="ECO:0000313" key="2">
    <source>
        <dbReference type="RefSeq" id="XP_013792580.2"/>
    </source>
</evidence>
<dbReference type="PANTHER" id="PTHR12358:SF112">
    <property type="entry name" value="LD11247P-RELATED"/>
    <property type="match status" value="1"/>
</dbReference>
<protein>
    <submittedName>
        <fullName evidence="2">Sphingosine kinase 1-like</fullName>
    </submittedName>
</protein>
<dbReference type="InterPro" id="IPR050187">
    <property type="entry name" value="Lipid_Phosphate_FormReg"/>
</dbReference>
<dbReference type="RefSeq" id="XP_013792580.2">
    <property type="nucleotide sequence ID" value="XM_013937126.2"/>
</dbReference>
<dbReference type="SUPFAM" id="SSF111331">
    <property type="entry name" value="NAD kinase/diacylglycerol kinase-like"/>
    <property type="match status" value="1"/>
</dbReference>
<dbReference type="Proteomes" id="UP000694941">
    <property type="component" value="Unplaced"/>
</dbReference>
<keyword evidence="1" id="KW-1185">Reference proteome</keyword>
<reference evidence="2" key="1">
    <citation type="submission" date="2025-08" db="UniProtKB">
        <authorList>
            <consortium name="RefSeq"/>
        </authorList>
    </citation>
    <scope>IDENTIFICATION</scope>
    <source>
        <tissue evidence="2">Muscle</tissue>
    </source>
</reference>
<name>A0ABM1C1G7_LIMPO</name>
<dbReference type="InterPro" id="IPR016064">
    <property type="entry name" value="NAD/diacylglycerol_kinase_sf"/>
</dbReference>
<evidence type="ECO:0000313" key="1">
    <source>
        <dbReference type="Proteomes" id="UP000694941"/>
    </source>
</evidence>
<proteinExistence type="predicted"/>
<dbReference type="Gene3D" id="2.60.200.40">
    <property type="match status" value="1"/>
</dbReference>
<dbReference type="GeneID" id="106476468"/>
<dbReference type="PANTHER" id="PTHR12358">
    <property type="entry name" value="SPHINGOSINE KINASE"/>
    <property type="match status" value="1"/>
</dbReference>
<accession>A0ABM1C1G7</accession>
<sequence length="285" mass="31957">MLEPVTSSVMNIIRGNSQKTKLILLQTADDATCSLSSLEWGLVADIILEAEALRCFGEARYGLSGMVKSLSPKKYRCRLSFLRATEENRAKMALARKSTLLRLYSDPICNNQQKNYFYQGRNSKCSASRQTSFLSQEAESIGLEEGYGSSSRLLWKTVTSLLPSWVQPVPDDWETIEEDFYMVACSYVSRLSAYLSLAPVAKHDDDTIWLTLLRGDIPRIFIPYILIAMRNGKHVNLSAIDTIPILAFRLEPLDSGCDFTVDGDFLKGGILQGEILPFTLNIMSR</sequence>
<organism evidence="1 2">
    <name type="scientific">Limulus polyphemus</name>
    <name type="common">Atlantic horseshoe crab</name>
    <dbReference type="NCBI Taxonomy" id="6850"/>
    <lineage>
        <taxon>Eukaryota</taxon>
        <taxon>Metazoa</taxon>
        <taxon>Ecdysozoa</taxon>
        <taxon>Arthropoda</taxon>
        <taxon>Chelicerata</taxon>
        <taxon>Merostomata</taxon>
        <taxon>Xiphosura</taxon>
        <taxon>Limulidae</taxon>
        <taxon>Limulus</taxon>
    </lineage>
</organism>
<gene>
    <name evidence="2" type="primary">LOC106476468</name>
</gene>